<sequence length="171" mass="19846">MNLEIEQIKEMIYVIRGQKVMLDSDLAKLYGVETRVLNQAVKRNIKRFPEDFMFRLSSVEYMSLKSQIVTSKLGRGGKQKQPLVFTENGVAMLSGILNSDRAIEVNIAIMRIFTKLRSFMMLEKELVTRMNRLESNTTEVFKVVFEKLDCLDEQLPFLKKDRTKIGLESKD</sequence>
<dbReference type="Proteomes" id="UP000196531">
    <property type="component" value="Unassembled WGS sequence"/>
</dbReference>
<dbReference type="InterPro" id="IPR018873">
    <property type="entry name" value="KilA-N_DNA-bd_domain"/>
</dbReference>
<dbReference type="EMBL" id="MAAO01000002">
    <property type="protein sequence ID" value="OUS00211.1"/>
    <property type="molecule type" value="Genomic_DNA"/>
</dbReference>
<feature type="domain" description="KilA-N DNA-binding" evidence="1">
    <location>
        <begin position="11"/>
        <end position="96"/>
    </location>
</feature>
<comment type="caution">
    <text evidence="2">The sequence shown here is derived from an EMBL/GenBank/DDBJ whole genome shotgun (WGS) entry which is preliminary data.</text>
</comment>
<reference evidence="3" key="1">
    <citation type="journal article" date="2017" name="Proc. Natl. Acad. Sci. U.S.A.">
        <title>Simulation of Deepwater Horizon oil plume reveals substrate specialization within a complex community of hydrocarbon-degraders.</title>
        <authorList>
            <person name="Hu P."/>
            <person name="Dubinsky E.A."/>
            <person name="Probst A.J."/>
            <person name="Wang J."/>
            <person name="Sieber C.M.K."/>
            <person name="Tom L.M."/>
            <person name="Gardinali P."/>
            <person name="Banfield J.F."/>
            <person name="Atlas R.M."/>
            <person name="Andersen G.L."/>
        </authorList>
    </citation>
    <scope>NUCLEOTIDE SEQUENCE [LARGE SCALE GENOMIC DNA]</scope>
</reference>
<protein>
    <recommendedName>
        <fullName evidence="1">KilA-N DNA-binding domain-containing protein</fullName>
    </recommendedName>
</protein>
<dbReference type="Pfam" id="PF10543">
    <property type="entry name" value="ORF6N"/>
    <property type="match status" value="1"/>
</dbReference>
<proteinExistence type="predicted"/>
<gene>
    <name evidence="2" type="ORF">A9Q84_03230</name>
</gene>
<evidence type="ECO:0000313" key="3">
    <source>
        <dbReference type="Proteomes" id="UP000196531"/>
    </source>
</evidence>
<evidence type="ECO:0000259" key="1">
    <source>
        <dbReference type="Pfam" id="PF10543"/>
    </source>
</evidence>
<dbReference type="AlphaFoldDB" id="A0A1Y5FCY0"/>
<accession>A0A1Y5FCY0</accession>
<organism evidence="2 3">
    <name type="scientific">Halobacteriovorax marinus</name>
    <dbReference type="NCBI Taxonomy" id="97084"/>
    <lineage>
        <taxon>Bacteria</taxon>
        <taxon>Pseudomonadati</taxon>
        <taxon>Bdellovibrionota</taxon>
        <taxon>Bacteriovoracia</taxon>
        <taxon>Bacteriovoracales</taxon>
        <taxon>Halobacteriovoraceae</taxon>
        <taxon>Halobacteriovorax</taxon>
    </lineage>
</organism>
<name>A0A1Y5FCY0_9BACT</name>
<evidence type="ECO:0000313" key="2">
    <source>
        <dbReference type="EMBL" id="OUS00211.1"/>
    </source>
</evidence>